<protein>
    <submittedName>
        <fullName evidence="1">Uncharacterized protein</fullName>
    </submittedName>
</protein>
<name>A0A0E9PEE9_ANGAN</name>
<proteinExistence type="predicted"/>
<organism evidence="1">
    <name type="scientific">Anguilla anguilla</name>
    <name type="common">European freshwater eel</name>
    <name type="synonym">Muraena anguilla</name>
    <dbReference type="NCBI Taxonomy" id="7936"/>
    <lineage>
        <taxon>Eukaryota</taxon>
        <taxon>Metazoa</taxon>
        <taxon>Chordata</taxon>
        <taxon>Craniata</taxon>
        <taxon>Vertebrata</taxon>
        <taxon>Euteleostomi</taxon>
        <taxon>Actinopterygii</taxon>
        <taxon>Neopterygii</taxon>
        <taxon>Teleostei</taxon>
        <taxon>Anguilliformes</taxon>
        <taxon>Anguillidae</taxon>
        <taxon>Anguilla</taxon>
    </lineage>
</organism>
<reference evidence="1" key="2">
    <citation type="journal article" date="2015" name="Fish Shellfish Immunol.">
        <title>Early steps in the European eel (Anguilla anguilla)-Vibrio vulnificus interaction in the gills: Role of the RtxA13 toxin.</title>
        <authorList>
            <person name="Callol A."/>
            <person name="Pajuelo D."/>
            <person name="Ebbesson L."/>
            <person name="Teles M."/>
            <person name="MacKenzie S."/>
            <person name="Amaro C."/>
        </authorList>
    </citation>
    <scope>NUCLEOTIDE SEQUENCE</scope>
</reference>
<reference evidence="1" key="1">
    <citation type="submission" date="2014-11" db="EMBL/GenBank/DDBJ databases">
        <authorList>
            <person name="Amaro Gonzalez C."/>
        </authorList>
    </citation>
    <scope>NUCLEOTIDE SEQUENCE</scope>
</reference>
<dbReference type="EMBL" id="GBXM01105688">
    <property type="protein sequence ID" value="JAH02889.1"/>
    <property type="molecule type" value="Transcribed_RNA"/>
</dbReference>
<accession>A0A0E9PEE9</accession>
<dbReference type="AlphaFoldDB" id="A0A0E9PEE9"/>
<evidence type="ECO:0000313" key="1">
    <source>
        <dbReference type="EMBL" id="JAH02889.1"/>
    </source>
</evidence>
<sequence length="35" mass="4260">MIHPPMIRMQKKKHFKILDAPHRIKTHTAHCSLWQ</sequence>